<evidence type="ECO:0000313" key="2">
    <source>
        <dbReference type="EMBL" id="MFC4199076.1"/>
    </source>
</evidence>
<organism evidence="2 3">
    <name type="scientific">Pedobacter jamesrossensis</name>
    <dbReference type="NCBI Taxonomy" id="1908238"/>
    <lineage>
        <taxon>Bacteria</taxon>
        <taxon>Pseudomonadati</taxon>
        <taxon>Bacteroidota</taxon>
        <taxon>Sphingobacteriia</taxon>
        <taxon>Sphingobacteriales</taxon>
        <taxon>Sphingobacteriaceae</taxon>
        <taxon>Pedobacter</taxon>
    </lineage>
</organism>
<dbReference type="Proteomes" id="UP001595792">
    <property type="component" value="Unassembled WGS sequence"/>
</dbReference>
<dbReference type="InterPro" id="IPR001279">
    <property type="entry name" value="Metallo-B-lactamas"/>
</dbReference>
<keyword evidence="3" id="KW-1185">Reference proteome</keyword>
<name>A0ABV8NQI1_9SPHI</name>
<dbReference type="RefSeq" id="WP_378963131.1">
    <property type="nucleotide sequence ID" value="NZ_JBHRXC010000016.1"/>
</dbReference>
<accession>A0ABV8NQI1</accession>
<dbReference type="InterPro" id="IPR036866">
    <property type="entry name" value="RibonucZ/Hydroxyglut_hydro"/>
</dbReference>
<feature type="domain" description="Metallo-beta-lactamase" evidence="1">
    <location>
        <begin position="106"/>
        <end position="302"/>
    </location>
</feature>
<sequence>MFLIIISVLGLLVIGTILYGISISEKGYTGPVSSHFDGKKFLNPNGVKGNGFWNVLKWSLSRKKGEWKADYKDYASKDKILDVSKNEAKILFVNHSTFLIQIDGMNILIDPVWSMRASPLSWAGPKRLRQPGIHLDSLPKIDLVLLTHNHYDHLDIDTIKAIDKHHRPEYIVPLGVDNILKRLHISKVRQLDWHQHSMFDKLKITATPAIHFSGRGMLDTNNTLWCGFMINGFKNLYVVDDTAYDDQLFKDVRGKYPPIDLSIIPIGAYKPKWFMSPIHTDPDEAVLIHEDTGSKKSIACHFGTFQLADEGLEDVFQDLDKALSKSGVSSESLILSKEGVAYVC</sequence>
<protein>
    <submittedName>
        <fullName evidence="2">MBL fold metallo-hydrolase</fullName>
    </submittedName>
</protein>
<dbReference type="Gene3D" id="3.60.15.10">
    <property type="entry name" value="Ribonuclease Z/Hydroxyacylglutathione hydrolase-like"/>
    <property type="match status" value="1"/>
</dbReference>
<comment type="caution">
    <text evidence="2">The sequence shown here is derived from an EMBL/GenBank/DDBJ whole genome shotgun (WGS) entry which is preliminary data.</text>
</comment>
<dbReference type="InterPro" id="IPR024884">
    <property type="entry name" value="NAPE-PLD"/>
</dbReference>
<evidence type="ECO:0000259" key="1">
    <source>
        <dbReference type="Pfam" id="PF12706"/>
    </source>
</evidence>
<reference evidence="3" key="1">
    <citation type="journal article" date="2019" name="Int. J. Syst. Evol. Microbiol.">
        <title>The Global Catalogue of Microorganisms (GCM) 10K type strain sequencing project: providing services to taxonomists for standard genome sequencing and annotation.</title>
        <authorList>
            <consortium name="The Broad Institute Genomics Platform"/>
            <consortium name="The Broad Institute Genome Sequencing Center for Infectious Disease"/>
            <person name="Wu L."/>
            <person name="Ma J."/>
        </authorList>
    </citation>
    <scope>NUCLEOTIDE SEQUENCE [LARGE SCALE GENOMIC DNA]</scope>
    <source>
        <strain evidence="3">CCM 8689</strain>
    </source>
</reference>
<dbReference type="Pfam" id="PF12706">
    <property type="entry name" value="Lactamase_B_2"/>
    <property type="match status" value="1"/>
</dbReference>
<dbReference type="EMBL" id="JBHSBY010000145">
    <property type="protein sequence ID" value="MFC4199076.1"/>
    <property type="molecule type" value="Genomic_DNA"/>
</dbReference>
<dbReference type="PANTHER" id="PTHR15032">
    <property type="entry name" value="N-ACYL-PHOSPHATIDYLETHANOLAMINE-HYDROLYZING PHOSPHOLIPASE D"/>
    <property type="match status" value="1"/>
</dbReference>
<dbReference type="PIRSF" id="PIRSF038896">
    <property type="entry name" value="NAPE-PLD"/>
    <property type="match status" value="1"/>
</dbReference>
<dbReference type="SUPFAM" id="SSF56281">
    <property type="entry name" value="Metallo-hydrolase/oxidoreductase"/>
    <property type="match status" value="1"/>
</dbReference>
<dbReference type="PANTHER" id="PTHR15032:SF4">
    <property type="entry name" value="N-ACYL-PHOSPHATIDYLETHANOLAMINE-HYDROLYZING PHOSPHOLIPASE D"/>
    <property type="match status" value="1"/>
</dbReference>
<gene>
    <name evidence="2" type="ORF">ACFOUY_20375</name>
</gene>
<proteinExistence type="predicted"/>
<evidence type="ECO:0000313" key="3">
    <source>
        <dbReference type="Proteomes" id="UP001595792"/>
    </source>
</evidence>